<dbReference type="GO" id="GO:0005829">
    <property type="term" value="C:cytosol"/>
    <property type="evidence" value="ECO:0007669"/>
    <property type="project" value="TreeGrafter"/>
</dbReference>
<dbReference type="GO" id="GO:0006598">
    <property type="term" value="P:polyamine catabolic process"/>
    <property type="evidence" value="ECO:0007669"/>
    <property type="project" value="TreeGrafter"/>
</dbReference>
<evidence type="ECO:0000313" key="1">
    <source>
        <dbReference type="EMBL" id="NYI41442.1"/>
    </source>
</evidence>
<evidence type="ECO:0000313" key="2">
    <source>
        <dbReference type="Proteomes" id="UP000547973"/>
    </source>
</evidence>
<organism evidence="1 2">
    <name type="scientific">Demequina lutea</name>
    <dbReference type="NCBI Taxonomy" id="431489"/>
    <lineage>
        <taxon>Bacteria</taxon>
        <taxon>Bacillati</taxon>
        <taxon>Actinomycetota</taxon>
        <taxon>Actinomycetes</taxon>
        <taxon>Micrococcales</taxon>
        <taxon>Demequinaceae</taxon>
        <taxon>Demequina</taxon>
    </lineage>
</organism>
<dbReference type="Proteomes" id="UP000547973">
    <property type="component" value="Unassembled WGS sequence"/>
</dbReference>
<keyword evidence="1" id="KW-0808">Transferase</keyword>
<comment type="caution">
    <text evidence="1">The sequence shown here is derived from an EMBL/GenBank/DDBJ whole genome shotgun (WGS) entry which is preliminary data.</text>
</comment>
<dbReference type="GO" id="GO:0033969">
    <property type="term" value="F:gamma-glutamyl-gamma-aminobutyrate hydrolase activity"/>
    <property type="evidence" value="ECO:0007669"/>
    <property type="project" value="TreeGrafter"/>
</dbReference>
<dbReference type="Pfam" id="PF07722">
    <property type="entry name" value="Peptidase_C26"/>
    <property type="match status" value="1"/>
</dbReference>
<dbReference type="InterPro" id="IPR011697">
    <property type="entry name" value="Peptidase_C26"/>
</dbReference>
<dbReference type="SUPFAM" id="SSF52317">
    <property type="entry name" value="Class I glutamine amidotransferase-like"/>
    <property type="match status" value="1"/>
</dbReference>
<dbReference type="InterPro" id="IPR029062">
    <property type="entry name" value="Class_I_gatase-like"/>
</dbReference>
<keyword evidence="2" id="KW-1185">Reference proteome</keyword>
<dbReference type="PANTHER" id="PTHR43235">
    <property type="entry name" value="GLUTAMINE AMIDOTRANSFERASE PB2B2.05-RELATED"/>
    <property type="match status" value="1"/>
</dbReference>
<reference evidence="1 2" key="1">
    <citation type="submission" date="2020-07" db="EMBL/GenBank/DDBJ databases">
        <title>Sequencing the genomes of 1000 actinobacteria strains.</title>
        <authorList>
            <person name="Klenk H.-P."/>
        </authorList>
    </citation>
    <scope>NUCLEOTIDE SEQUENCE [LARGE SCALE GENOMIC DNA]</scope>
    <source>
        <strain evidence="1 2">DSM 19970</strain>
    </source>
</reference>
<dbReference type="PANTHER" id="PTHR43235:SF1">
    <property type="entry name" value="GLUTAMINE AMIDOTRANSFERASE PB2B2.05-RELATED"/>
    <property type="match status" value="1"/>
</dbReference>
<dbReference type="EMBL" id="JACBZO010000001">
    <property type="protein sequence ID" value="NYI41442.1"/>
    <property type="molecule type" value="Genomic_DNA"/>
</dbReference>
<dbReference type="CDD" id="cd01745">
    <property type="entry name" value="GATase1_2"/>
    <property type="match status" value="1"/>
</dbReference>
<dbReference type="PROSITE" id="PS51273">
    <property type="entry name" value="GATASE_TYPE_1"/>
    <property type="match status" value="1"/>
</dbReference>
<proteinExistence type="predicted"/>
<accession>A0A7Y9Z9V2</accession>
<dbReference type="AlphaFoldDB" id="A0A7Y9Z9V2"/>
<gene>
    <name evidence="1" type="ORF">BKA03_001561</name>
</gene>
<dbReference type="Gene3D" id="3.40.50.880">
    <property type="match status" value="1"/>
</dbReference>
<dbReference type="RefSeq" id="WP_308477956.1">
    <property type="nucleotide sequence ID" value="NZ_JACBZO010000001.1"/>
</dbReference>
<name>A0A7Y9Z9V2_9MICO</name>
<dbReference type="GO" id="GO:0016740">
    <property type="term" value="F:transferase activity"/>
    <property type="evidence" value="ECO:0007669"/>
    <property type="project" value="UniProtKB-KW"/>
</dbReference>
<protein>
    <submittedName>
        <fullName evidence="1">Putative glutamine amidotransferase</fullName>
    </submittedName>
</protein>
<sequence length="240" mass="25417">MSASRPIIGVTSYLEQATMGVWDVPAVFLPTSYVKPIAAAGASIVVLPPQEVNPEAVSRILNGLDGLCVSGGYDVDPAAYGHSPHPQTDAPRNDRDAWEFALLAAALEADMPVLGVCRGAQVLNVLRGGTLHQHLPDVVGSPRHQGENGVFAKVPVRVIEGTLLATLHPLSREVPVYHHQAIDALGAGLVVSAWSDDGVIEAVEDPSLTFCIAAQWHPEQDPGGARLYQGFVQAARAYRA</sequence>
<dbReference type="InterPro" id="IPR044668">
    <property type="entry name" value="PuuD-like"/>
</dbReference>
<keyword evidence="1" id="KW-0315">Glutamine amidotransferase</keyword>